<name>A0ABQ7VER0_SOLTU</name>
<comment type="caution">
    <text evidence="2">The sequence shown here is derived from an EMBL/GenBank/DDBJ whole genome shotgun (WGS) entry which is preliminary data.</text>
</comment>
<gene>
    <name evidence="2" type="ORF">KY290_017915</name>
</gene>
<accession>A0ABQ7VER0</accession>
<dbReference type="PANTHER" id="PTHR34222:SF99">
    <property type="entry name" value="PROTEIN, PUTATIVE-RELATED"/>
    <property type="match status" value="1"/>
</dbReference>
<dbReference type="InterPro" id="IPR036875">
    <property type="entry name" value="Znf_CCHC_sf"/>
</dbReference>
<feature type="region of interest" description="Disordered" evidence="1">
    <location>
        <begin position="111"/>
        <end position="159"/>
    </location>
</feature>
<protein>
    <submittedName>
        <fullName evidence="2">Uncharacterized protein</fullName>
    </submittedName>
</protein>
<keyword evidence="3" id="KW-1185">Reference proteome</keyword>
<dbReference type="SUPFAM" id="SSF57756">
    <property type="entry name" value="Retrovirus zinc finger-like domains"/>
    <property type="match status" value="1"/>
</dbReference>
<dbReference type="Proteomes" id="UP000826656">
    <property type="component" value="Unassembled WGS sequence"/>
</dbReference>
<feature type="compositionally biased region" description="Polar residues" evidence="1">
    <location>
        <begin position="136"/>
        <end position="154"/>
    </location>
</feature>
<organism evidence="2 3">
    <name type="scientific">Solanum tuberosum</name>
    <name type="common">Potato</name>
    <dbReference type="NCBI Taxonomy" id="4113"/>
    <lineage>
        <taxon>Eukaryota</taxon>
        <taxon>Viridiplantae</taxon>
        <taxon>Streptophyta</taxon>
        <taxon>Embryophyta</taxon>
        <taxon>Tracheophyta</taxon>
        <taxon>Spermatophyta</taxon>
        <taxon>Magnoliopsida</taxon>
        <taxon>eudicotyledons</taxon>
        <taxon>Gunneridae</taxon>
        <taxon>Pentapetalae</taxon>
        <taxon>asterids</taxon>
        <taxon>lamiids</taxon>
        <taxon>Solanales</taxon>
        <taxon>Solanaceae</taxon>
        <taxon>Solanoideae</taxon>
        <taxon>Solaneae</taxon>
        <taxon>Solanum</taxon>
    </lineage>
</organism>
<evidence type="ECO:0000256" key="1">
    <source>
        <dbReference type="SAM" id="MobiDB-lite"/>
    </source>
</evidence>
<sequence length="249" mass="27859">MGLNEIYTVIRGSILMMNPLPTMAQAFSLLVQDEHQREIKPSNHFNVEATALHAGNVRPSLSNVRPSLSYKTNYAPTGGHSQLQYKDKFCTYCNRTGHLIEKCYQLYGYPTSSNNPSPNQRNNPTPRPNTFRKGNQRTNKGSGNNVVANANCTPDFTPDKRLDEEMYNVSLTKDQYGRVQGMLQHFHREHENEGSNNNPNLANEPATDFAVALPNGYKVKVTQVGSVTLGPMINLDKVLPFNEEASGDW</sequence>
<dbReference type="PANTHER" id="PTHR34222">
    <property type="entry name" value="GAG_PRE-INTEGRS DOMAIN-CONTAINING PROTEIN"/>
    <property type="match status" value="1"/>
</dbReference>
<evidence type="ECO:0000313" key="2">
    <source>
        <dbReference type="EMBL" id="KAH0761842.1"/>
    </source>
</evidence>
<feature type="compositionally biased region" description="Low complexity" evidence="1">
    <location>
        <begin position="111"/>
        <end position="132"/>
    </location>
</feature>
<dbReference type="EMBL" id="JAIVGD010000013">
    <property type="protein sequence ID" value="KAH0761842.1"/>
    <property type="molecule type" value="Genomic_DNA"/>
</dbReference>
<reference evidence="2 3" key="1">
    <citation type="journal article" date="2021" name="bioRxiv">
        <title>Chromosome-scale and haplotype-resolved genome assembly of a tetraploid potato cultivar.</title>
        <authorList>
            <person name="Sun H."/>
            <person name="Jiao W.-B."/>
            <person name="Krause K."/>
            <person name="Campoy J.A."/>
            <person name="Goel M."/>
            <person name="Folz-Donahue K."/>
            <person name="Kukat C."/>
            <person name="Huettel B."/>
            <person name="Schneeberger K."/>
        </authorList>
    </citation>
    <scope>NUCLEOTIDE SEQUENCE [LARGE SCALE GENOMIC DNA]</scope>
    <source>
        <strain evidence="2">SolTubOtavaFocal</strain>
        <tissue evidence="2">Leaves</tissue>
    </source>
</reference>
<evidence type="ECO:0000313" key="3">
    <source>
        <dbReference type="Proteomes" id="UP000826656"/>
    </source>
</evidence>
<proteinExistence type="predicted"/>